<feature type="transmembrane region" description="Helical" evidence="1">
    <location>
        <begin position="346"/>
        <end position="376"/>
    </location>
</feature>
<gene>
    <name evidence="2" type="ORF">P9989_06360</name>
</gene>
<feature type="transmembrane region" description="Helical" evidence="1">
    <location>
        <begin position="65"/>
        <end position="86"/>
    </location>
</feature>
<reference evidence="2 3" key="1">
    <citation type="submission" date="2023-04" db="EMBL/GenBank/DDBJ databases">
        <title>Genome sequence of Halobacillus naozhouensis KACC 21980.</title>
        <authorList>
            <person name="Kim S."/>
            <person name="Heo J."/>
            <person name="Kwon S.-W."/>
        </authorList>
    </citation>
    <scope>NUCLEOTIDE SEQUENCE [LARGE SCALE GENOMIC DNA]</scope>
    <source>
        <strain evidence="2 3">KCTC 13234</strain>
    </source>
</reference>
<feature type="transmembrane region" description="Helical" evidence="1">
    <location>
        <begin position="231"/>
        <end position="248"/>
    </location>
</feature>
<name>A0ABY8J524_9BACI</name>
<evidence type="ECO:0000313" key="2">
    <source>
        <dbReference type="EMBL" id="WFT75981.1"/>
    </source>
</evidence>
<keyword evidence="1" id="KW-1133">Transmembrane helix</keyword>
<feature type="transmembrane region" description="Helical" evidence="1">
    <location>
        <begin position="388"/>
        <end position="406"/>
    </location>
</feature>
<proteinExistence type="predicted"/>
<protein>
    <submittedName>
        <fullName evidence="2">Gluconate:H+ symporter</fullName>
    </submittedName>
</protein>
<feature type="transmembrane region" description="Helical" evidence="1">
    <location>
        <begin position="268"/>
        <end position="288"/>
    </location>
</feature>
<dbReference type="PANTHER" id="PTHR30354:SF25">
    <property type="entry name" value="INNER MEMBRANE PERMEASE YGBN"/>
    <property type="match status" value="1"/>
</dbReference>
<dbReference type="NCBIfam" id="TIGR00791">
    <property type="entry name" value="gntP"/>
    <property type="match status" value="1"/>
</dbReference>
<keyword evidence="1" id="KW-0812">Transmembrane</keyword>
<evidence type="ECO:0000256" key="1">
    <source>
        <dbReference type="SAM" id="Phobius"/>
    </source>
</evidence>
<feature type="transmembrane region" description="Helical" evidence="1">
    <location>
        <begin position="143"/>
        <end position="161"/>
    </location>
</feature>
<dbReference type="PANTHER" id="PTHR30354">
    <property type="entry name" value="GNT FAMILY GLUCONATE TRANSPORTER"/>
    <property type="match status" value="1"/>
</dbReference>
<keyword evidence="1" id="KW-0472">Membrane</keyword>
<organism evidence="2 3">
    <name type="scientific">Halobacillus naozhouensis</name>
    <dbReference type="NCBI Taxonomy" id="554880"/>
    <lineage>
        <taxon>Bacteria</taxon>
        <taxon>Bacillati</taxon>
        <taxon>Bacillota</taxon>
        <taxon>Bacilli</taxon>
        <taxon>Bacillales</taxon>
        <taxon>Bacillaceae</taxon>
        <taxon>Halobacillus</taxon>
    </lineage>
</organism>
<feature type="transmembrane region" description="Helical" evidence="1">
    <location>
        <begin position="7"/>
        <end position="27"/>
    </location>
</feature>
<dbReference type="EMBL" id="CP121671">
    <property type="protein sequence ID" value="WFT75981.1"/>
    <property type="molecule type" value="Genomic_DNA"/>
</dbReference>
<feature type="transmembrane region" description="Helical" evidence="1">
    <location>
        <begin position="181"/>
        <end position="205"/>
    </location>
</feature>
<dbReference type="Pfam" id="PF02447">
    <property type="entry name" value="GntP_permease"/>
    <property type="match status" value="1"/>
</dbReference>
<sequence length="451" mass="47753">MDVPNSVWVIIVAALAIVLLIFLVLRLKMNEVIALLLVSILVGIGVGMSPAKIYEVMEEGMGSTLGFLAIVIGVGAMFGEVLKVSGGAERLSLTLFQKFGESKVNWSLGFVGMIVAIPIFFEVAIVIFAPIVHSLTQNTKKSILYFCVPLVIGIAVTFSMIPPASGALAGAAVLGADLGWMILFGLLVGIPTMIIGGPIFGSFIAKKVQVEAPMREIAATAEENDHKELPSFINVVWLILLPLLLMVSKTIAENTLGEGNLVREILTVIGHPFGALLIVALLTMHFFGTKRGYSREDVRQVTTKALEPAGLIILITGAGAVFGEVLVSSGISDIIAAAIAESNLPLVLFAFLTAALIRIAQGSGTVAILTASSLILPIVEKNPVSEPMLALIAVTIGCGALMTSHVNDSSFWLFKRFFGLTELETLKSWTIATGITSITGFAICLTVSMFL</sequence>
<feature type="transmembrane region" description="Helical" evidence="1">
    <location>
        <begin position="33"/>
        <end position="53"/>
    </location>
</feature>
<feature type="transmembrane region" description="Helical" evidence="1">
    <location>
        <begin position="309"/>
        <end position="340"/>
    </location>
</feature>
<dbReference type="RefSeq" id="WP_283077941.1">
    <property type="nucleotide sequence ID" value="NZ_CP121671.1"/>
</dbReference>
<keyword evidence="3" id="KW-1185">Reference proteome</keyword>
<accession>A0ABY8J524</accession>
<dbReference type="Proteomes" id="UP001221597">
    <property type="component" value="Chromosome"/>
</dbReference>
<dbReference type="PIRSF" id="PIRSF002746">
    <property type="entry name" value="Gluconate_transporter"/>
    <property type="match status" value="1"/>
</dbReference>
<dbReference type="InterPro" id="IPR003474">
    <property type="entry name" value="Glcn_transporter"/>
</dbReference>
<feature type="transmembrane region" description="Helical" evidence="1">
    <location>
        <begin position="426"/>
        <end position="450"/>
    </location>
</feature>
<evidence type="ECO:0000313" key="3">
    <source>
        <dbReference type="Proteomes" id="UP001221597"/>
    </source>
</evidence>
<feature type="transmembrane region" description="Helical" evidence="1">
    <location>
        <begin position="106"/>
        <end position="131"/>
    </location>
</feature>